<dbReference type="GO" id="GO:0005886">
    <property type="term" value="C:plasma membrane"/>
    <property type="evidence" value="ECO:0007669"/>
    <property type="project" value="UniProtKB-SubCell"/>
</dbReference>
<evidence type="ECO:0000256" key="13">
    <source>
        <dbReference type="SAM" id="SignalP"/>
    </source>
</evidence>
<dbReference type="SMART" id="SM00369">
    <property type="entry name" value="LRR_TYP"/>
    <property type="match status" value="5"/>
</dbReference>
<keyword evidence="3" id="KW-1003">Cell membrane</keyword>
<dbReference type="PANTHER" id="PTHR46473:SF24">
    <property type="entry name" value="CONNECTIN-LIKE PROTEIN"/>
    <property type="match status" value="1"/>
</dbReference>
<dbReference type="InterPro" id="IPR051432">
    <property type="entry name" value="KCNMA1_auxiliary"/>
</dbReference>
<keyword evidence="2" id="KW-0813">Transport</keyword>
<protein>
    <submittedName>
        <fullName evidence="15">Leucine-rich repeat and immunoglobulin-like domain-containing nogo receptor-interacting protein 1</fullName>
    </submittedName>
</protein>
<evidence type="ECO:0000256" key="5">
    <source>
        <dbReference type="ARBA" id="ARBA00022692"/>
    </source>
</evidence>
<evidence type="ECO:0000256" key="10">
    <source>
        <dbReference type="ARBA" id="ARBA00023136"/>
    </source>
</evidence>
<dbReference type="STRING" id="224129.A0A1W4XKB1"/>
<evidence type="ECO:0000256" key="6">
    <source>
        <dbReference type="ARBA" id="ARBA00022729"/>
    </source>
</evidence>
<dbReference type="AlphaFoldDB" id="A0A1W4XKB1"/>
<keyword evidence="7" id="KW-0677">Repeat</keyword>
<evidence type="ECO:0000256" key="2">
    <source>
        <dbReference type="ARBA" id="ARBA00022448"/>
    </source>
</evidence>
<dbReference type="SUPFAM" id="SSF52058">
    <property type="entry name" value="L domain-like"/>
    <property type="match status" value="1"/>
</dbReference>
<sequence>MVGGSVWRSCASLMIIQVATLNTIVHQCPPECICLSHAQVLCNSGGLSEIPLKLLPPTVEQLSFKRNHFAVIRSDAFAGLRMLKKLSLDGNNISVIKPFAFRGLPRLKELSIQHSPLPTLAQFAFAGLQNITSIILSNNKIRLVECYCFAGTSNLKQIVLSNNPIMRIQANAFSGLTNVERLLLPSGIRIVEPDAFNGLEQVGFLKLAYMDLRTVASGTFRGTFSPVYVSIRIKVRVKFENSRYDRNGTPKQLPTKSLRFMCKM</sequence>
<evidence type="ECO:0000256" key="3">
    <source>
        <dbReference type="ARBA" id="ARBA00022475"/>
    </source>
</evidence>
<evidence type="ECO:0000256" key="8">
    <source>
        <dbReference type="ARBA" id="ARBA00022989"/>
    </source>
</evidence>
<dbReference type="InParanoid" id="A0A1W4XKB1"/>
<dbReference type="Gene3D" id="3.80.10.10">
    <property type="entry name" value="Ribonuclease Inhibitor"/>
    <property type="match status" value="1"/>
</dbReference>
<proteinExistence type="predicted"/>
<reference evidence="15" key="1">
    <citation type="submission" date="2025-08" db="UniProtKB">
        <authorList>
            <consortium name="RefSeq"/>
        </authorList>
    </citation>
    <scope>IDENTIFICATION</scope>
    <source>
        <tissue evidence="15">Entire body</tissue>
    </source>
</reference>
<dbReference type="InterPro" id="IPR003591">
    <property type="entry name" value="Leu-rich_rpt_typical-subtyp"/>
</dbReference>
<keyword evidence="4" id="KW-0433">Leucine-rich repeat</keyword>
<keyword evidence="8" id="KW-1133">Transmembrane helix</keyword>
<dbReference type="GeneID" id="108744914"/>
<evidence type="ECO:0000256" key="4">
    <source>
        <dbReference type="ARBA" id="ARBA00022614"/>
    </source>
</evidence>
<keyword evidence="14" id="KW-1185">Reference proteome</keyword>
<dbReference type="KEGG" id="apln:108744914"/>
<evidence type="ECO:0000256" key="1">
    <source>
        <dbReference type="ARBA" id="ARBA00004162"/>
    </source>
</evidence>
<gene>
    <name evidence="15" type="primary">LOC108744914</name>
</gene>
<keyword evidence="10" id="KW-0472">Membrane</keyword>
<name>A0A1W4XKB1_AGRPL</name>
<evidence type="ECO:0000256" key="12">
    <source>
        <dbReference type="ARBA" id="ARBA00023303"/>
    </source>
</evidence>
<dbReference type="Pfam" id="PF13306">
    <property type="entry name" value="LRR_5"/>
    <property type="match status" value="1"/>
</dbReference>
<dbReference type="PANTHER" id="PTHR46473">
    <property type="entry name" value="GH08155P"/>
    <property type="match status" value="1"/>
</dbReference>
<feature type="signal peptide" evidence="13">
    <location>
        <begin position="1"/>
        <end position="21"/>
    </location>
</feature>
<comment type="subcellular location">
    <subcellularLocation>
        <location evidence="1">Cell membrane</location>
        <topology evidence="1">Single-pass membrane protein</topology>
    </subcellularLocation>
</comment>
<dbReference type="Proteomes" id="UP000192223">
    <property type="component" value="Unplaced"/>
</dbReference>
<evidence type="ECO:0000313" key="15">
    <source>
        <dbReference type="RefSeq" id="XP_018336419.1"/>
    </source>
</evidence>
<evidence type="ECO:0000313" key="14">
    <source>
        <dbReference type="Proteomes" id="UP000192223"/>
    </source>
</evidence>
<dbReference type="GO" id="GO:0034220">
    <property type="term" value="P:monoatomic ion transmembrane transport"/>
    <property type="evidence" value="ECO:0007669"/>
    <property type="project" value="UniProtKB-KW"/>
</dbReference>
<keyword evidence="6 13" id="KW-0732">Signal</keyword>
<dbReference type="InterPro" id="IPR032675">
    <property type="entry name" value="LRR_dom_sf"/>
</dbReference>
<organism evidence="14 15">
    <name type="scientific">Agrilus planipennis</name>
    <name type="common">Emerald ash borer</name>
    <name type="synonym">Agrilus marcopoli</name>
    <dbReference type="NCBI Taxonomy" id="224129"/>
    <lineage>
        <taxon>Eukaryota</taxon>
        <taxon>Metazoa</taxon>
        <taxon>Ecdysozoa</taxon>
        <taxon>Arthropoda</taxon>
        <taxon>Hexapoda</taxon>
        <taxon>Insecta</taxon>
        <taxon>Pterygota</taxon>
        <taxon>Neoptera</taxon>
        <taxon>Endopterygota</taxon>
        <taxon>Coleoptera</taxon>
        <taxon>Polyphaga</taxon>
        <taxon>Elateriformia</taxon>
        <taxon>Buprestoidea</taxon>
        <taxon>Buprestidae</taxon>
        <taxon>Agrilinae</taxon>
        <taxon>Agrilus</taxon>
    </lineage>
</organism>
<evidence type="ECO:0000256" key="9">
    <source>
        <dbReference type="ARBA" id="ARBA00023065"/>
    </source>
</evidence>
<keyword evidence="9" id="KW-0406">Ion transport</keyword>
<evidence type="ECO:0000256" key="7">
    <source>
        <dbReference type="ARBA" id="ARBA00022737"/>
    </source>
</evidence>
<keyword evidence="12" id="KW-0407">Ion channel</keyword>
<feature type="chain" id="PRO_5010703379" evidence="13">
    <location>
        <begin position="22"/>
        <end position="264"/>
    </location>
</feature>
<keyword evidence="5" id="KW-0812">Transmembrane</keyword>
<dbReference type="InterPro" id="IPR026906">
    <property type="entry name" value="LRR_5"/>
</dbReference>
<keyword evidence="11" id="KW-1015">Disulfide bond</keyword>
<dbReference type="OrthoDB" id="6363818at2759"/>
<dbReference type="RefSeq" id="XP_018336419.1">
    <property type="nucleotide sequence ID" value="XM_018480917.1"/>
</dbReference>
<evidence type="ECO:0000256" key="11">
    <source>
        <dbReference type="ARBA" id="ARBA00023157"/>
    </source>
</evidence>
<accession>A0A1W4XKB1</accession>